<dbReference type="EMBL" id="MTSD02000008">
    <property type="protein sequence ID" value="OOV86158.1"/>
    <property type="molecule type" value="Genomic_DNA"/>
</dbReference>
<dbReference type="RefSeq" id="WP_139363674.1">
    <property type="nucleotide sequence ID" value="NZ_FXTS01000009.1"/>
</dbReference>
<organism evidence="1 2">
    <name type="scientific">Oceanospirillum linum</name>
    <dbReference type="NCBI Taxonomy" id="966"/>
    <lineage>
        <taxon>Bacteria</taxon>
        <taxon>Pseudomonadati</taxon>
        <taxon>Pseudomonadota</taxon>
        <taxon>Gammaproteobacteria</taxon>
        <taxon>Oceanospirillales</taxon>
        <taxon>Oceanospirillaceae</taxon>
        <taxon>Oceanospirillum</taxon>
    </lineage>
</organism>
<comment type="caution">
    <text evidence="1">The sequence shown here is derived from an EMBL/GenBank/DDBJ whole genome shotgun (WGS) entry which is preliminary data.</text>
</comment>
<accession>A0A1T1H8K2</accession>
<evidence type="ECO:0000313" key="1">
    <source>
        <dbReference type="EMBL" id="OOV86158.1"/>
    </source>
</evidence>
<name>A0A1T1H8K2_OCELI</name>
<protein>
    <submittedName>
        <fullName evidence="1">Uncharacterized protein</fullName>
    </submittedName>
</protein>
<sequence>MNREYLQSIYDSSEAVQAICDQMASRERNQNETLLHRMIYHLECDGYDFKKSEVIAAFRSLESAECGKYVEGRRGWKSRFVWAVKSSKIAEVASGEADEDDIADEPDIDANEMIEHSYVLRPDLTVTLELPSDLTKSEAYRLSQFVDSLSFDSDSF</sequence>
<gene>
    <name evidence="1" type="ORF">BTA35_0214340</name>
</gene>
<proteinExistence type="predicted"/>
<evidence type="ECO:0000313" key="2">
    <source>
        <dbReference type="Proteomes" id="UP000190064"/>
    </source>
</evidence>
<dbReference type="STRING" id="966.BTA35_0214340"/>
<reference evidence="1" key="1">
    <citation type="submission" date="2017-02" db="EMBL/GenBank/DDBJ databases">
        <title>Draft Genome Sequence of the Salt Water Bacterium Oceanospirillum linum ATCC 11336.</title>
        <authorList>
            <person name="Trachtenberg A.M."/>
            <person name="Carney J.G."/>
            <person name="Linnane J.D."/>
            <person name="Rheaume B.A."/>
            <person name="Pitts N.L."/>
            <person name="Mykles D.L."/>
            <person name="Maclea K.S."/>
        </authorList>
    </citation>
    <scope>NUCLEOTIDE SEQUENCE [LARGE SCALE GENOMIC DNA]</scope>
    <source>
        <strain evidence="1">ATCC 11336</strain>
    </source>
</reference>
<dbReference type="Proteomes" id="UP000190064">
    <property type="component" value="Unassembled WGS sequence"/>
</dbReference>
<dbReference type="AlphaFoldDB" id="A0A1T1H8K2"/>
<keyword evidence="2" id="KW-1185">Reference proteome</keyword>